<dbReference type="Pfam" id="PF17932">
    <property type="entry name" value="TetR_C_24"/>
    <property type="match status" value="1"/>
</dbReference>
<protein>
    <recommendedName>
        <fullName evidence="1">HTH-type transcriptional repressor KstR2 C-terminal domain-containing protein</fullName>
    </recommendedName>
</protein>
<sequence>MCGKVVLIVAIGSHVSSWYKPRGKMSLDTIVDTYTEMIFRQIGFASVAAPAVSSPFW</sequence>
<feature type="domain" description="HTH-type transcriptional repressor KstR2 C-terminal" evidence="1">
    <location>
        <begin position="6"/>
        <end position="41"/>
    </location>
</feature>
<keyword evidence="3" id="KW-1185">Reference proteome</keyword>
<dbReference type="EMBL" id="JAWLNX010000032">
    <property type="protein sequence ID" value="MEB3371733.1"/>
    <property type="molecule type" value="Genomic_DNA"/>
</dbReference>
<reference evidence="2 3" key="1">
    <citation type="submission" date="2023-10" db="EMBL/GenBank/DDBJ databases">
        <title>Saccharopolyspora sp. nov., isolated from mangrove soil.</title>
        <authorList>
            <person name="Lu Y."/>
            <person name="Liu W."/>
        </authorList>
    </citation>
    <scope>NUCLEOTIDE SEQUENCE [LARGE SCALE GENOMIC DNA]</scope>
    <source>
        <strain evidence="2 3">S2-29</strain>
    </source>
</reference>
<evidence type="ECO:0000259" key="1">
    <source>
        <dbReference type="Pfam" id="PF17932"/>
    </source>
</evidence>
<evidence type="ECO:0000313" key="2">
    <source>
        <dbReference type="EMBL" id="MEB3371733.1"/>
    </source>
</evidence>
<evidence type="ECO:0000313" key="3">
    <source>
        <dbReference type="Proteomes" id="UP001327093"/>
    </source>
</evidence>
<accession>A0ABU6AJQ3</accession>
<dbReference type="Proteomes" id="UP001327093">
    <property type="component" value="Unassembled WGS sequence"/>
</dbReference>
<dbReference type="InterPro" id="IPR041490">
    <property type="entry name" value="KstR2_TetR_C"/>
</dbReference>
<comment type="caution">
    <text evidence="2">The sequence shown here is derived from an EMBL/GenBank/DDBJ whole genome shotgun (WGS) entry which is preliminary data.</text>
</comment>
<name>A0ABU6AJQ3_9PSEU</name>
<organism evidence="2 3">
    <name type="scientific">Saccharopolyspora mangrovi</name>
    <dbReference type="NCBI Taxonomy" id="3082379"/>
    <lineage>
        <taxon>Bacteria</taxon>
        <taxon>Bacillati</taxon>
        <taxon>Actinomycetota</taxon>
        <taxon>Actinomycetes</taxon>
        <taxon>Pseudonocardiales</taxon>
        <taxon>Pseudonocardiaceae</taxon>
        <taxon>Saccharopolyspora</taxon>
    </lineage>
</organism>
<proteinExistence type="predicted"/>
<gene>
    <name evidence="2" type="ORF">R4I43_30460</name>
</gene>
<dbReference type="RefSeq" id="WP_324269221.1">
    <property type="nucleotide sequence ID" value="NZ_JAWLNX010000032.1"/>
</dbReference>